<name>A0A395NY50_TRIAR</name>
<comment type="caution">
    <text evidence="1">The sequence shown here is derived from an EMBL/GenBank/DDBJ whole genome shotgun (WGS) entry which is preliminary data.</text>
</comment>
<gene>
    <name evidence="1" type="ORF">TARUN_1228</name>
</gene>
<dbReference type="EMBL" id="PXOA01000076">
    <property type="protein sequence ID" value="RFU80943.1"/>
    <property type="molecule type" value="Genomic_DNA"/>
</dbReference>
<organism evidence="1 2">
    <name type="scientific">Trichoderma arundinaceum</name>
    <dbReference type="NCBI Taxonomy" id="490622"/>
    <lineage>
        <taxon>Eukaryota</taxon>
        <taxon>Fungi</taxon>
        <taxon>Dikarya</taxon>
        <taxon>Ascomycota</taxon>
        <taxon>Pezizomycotina</taxon>
        <taxon>Sordariomycetes</taxon>
        <taxon>Hypocreomycetidae</taxon>
        <taxon>Hypocreales</taxon>
        <taxon>Hypocreaceae</taxon>
        <taxon>Trichoderma</taxon>
    </lineage>
</organism>
<reference evidence="1 2" key="1">
    <citation type="journal article" date="2018" name="PLoS Pathog.">
        <title>Evolution of structural diversity of trichothecenes, a family of toxins produced by plant pathogenic and entomopathogenic fungi.</title>
        <authorList>
            <person name="Proctor R.H."/>
            <person name="McCormick S.P."/>
            <person name="Kim H.S."/>
            <person name="Cardoza R.E."/>
            <person name="Stanley A.M."/>
            <person name="Lindo L."/>
            <person name="Kelly A."/>
            <person name="Brown D.W."/>
            <person name="Lee T."/>
            <person name="Vaughan M.M."/>
            <person name="Alexander N.J."/>
            <person name="Busman M."/>
            <person name="Gutierrez S."/>
        </authorList>
    </citation>
    <scope>NUCLEOTIDE SEQUENCE [LARGE SCALE GENOMIC DNA]</scope>
    <source>
        <strain evidence="1 2">IBT 40837</strain>
    </source>
</reference>
<keyword evidence="2" id="KW-1185">Reference proteome</keyword>
<proteinExistence type="predicted"/>
<sequence length="82" mass="8815">MPPKAASASNSASGPRSGTWDNVEFLNDLLVAFYQAGSHANTFNPQVNTAIVEFLTTQGYDTSWSAIRNEDGFVSAADEMEP</sequence>
<dbReference type="OrthoDB" id="4777826at2759"/>
<evidence type="ECO:0000313" key="2">
    <source>
        <dbReference type="Proteomes" id="UP000266272"/>
    </source>
</evidence>
<dbReference type="AlphaFoldDB" id="A0A395NY50"/>
<dbReference type="Proteomes" id="UP000266272">
    <property type="component" value="Unassembled WGS sequence"/>
</dbReference>
<protein>
    <submittedName>
        <fullName evidence="1">Uncharacterized protein</fullName>
    </submittedName>
</protein>
<accession>A0A395NY50</accession>
<evidence type="ECO:0000313" key="1">
    <source>
        <dbReference type="EMBL" id="RFU80943.1"/>
    </source>
</evidence>